<protein>
    <recommendedName>
        <fullName evidence="5">Steroid 5-alpha reductase C-terminal domain-containing protein</fullName>
    </recommendedName>
</protein>
<feature type="region of interest" description="Disordered" evidence="1">
    <location>
        <begin position="385"/>
        <end position="409"/>
    </location>
</feature>
<evidence type="ECO:0000256" key="2">
    <source>
        <dbReference type="SAM" id="Phobius"/>
    </source>
</evidence>
<feature type="transmembrane region" description="Helical" evidence="2">
    <location>
        <begin position="246"/>
        <end position="268"/>
    </location>
</feature>
<name>A0A7S2N1N4_9STRA</name>
<keyword evidence="2" id="KW-1133">Transmembrane helix</keyword>
<feature type="transmembrane region" description="Helical" evidence="2">
    <location>
        <begin position="302"/>
        <end position="322"/>
    </location>
</feature>
<evidence type="ECO:0000256" key="3">
    <source>
        <dbReference type="SAM" id="SignalP"/>
    </source>
</evidence>
<feature type="transmembrane region" description="Helical" evidence="2">
    <location>
        <begin position="127"/>
        <end position="148"/>
    </location>
</feature>
<dbReference type="PANTHER" id="PTHR32251:SF15">
    <property type="entry name" value="3-OXO-5-ALPHA-STEROID 4-DEHYDROGENASE (DUF1295)"/>
    <property type="match status" value="1"/>
</dbReference>
<dbReference type="PANTHER" id="PTHR32251">
    <property type="entry name" value="3-OXO-5-ALPHA-STEROID 4-DEHYDROGENASE"/>
    <property type="match status" value="1"/>
</dbReference>
<accession>A0A7S2N1N4</accession>
<dbReference type="PROSITE" id="PS51257">
    <property type="entry name" value="PROKAR_LIPOPROTEIN"/>
    <property type="match status" value="1"/>
</dbReference>
<organism evidence="4">
    <name type="scientific">Helicotheca tamesis</name>
    <dbReference type="NCBI Taxonomy" id="374047"/>
    <lineage>
        <taxon>Eukaryota</taxon>
        <taxon>Sar</taxon>
        <taxon>Stramenopiles</taxon>
        <taxon>Ochrophyta</taxon>
        <taxon>Bacillariophyta</taxon>
        <taxon>Mediophyceae</taxon>
        <taxon>Lithodesmiophycidae</taxon>
        <taxon>Lithodesmiales</taxon>
        <taxon>Lithodesmiaceae</taxon>
        <taxon>Helicotheca</taxon>
    </lineage>
</organism>
<feature type="transmembrane region" description="Helical" evidence="2">
    <location>
        <begin position="334"/>
        <end position="356"/>
    </location>
</feature>
<feature type="transmembrane region" description="Helical" evidence="2">
    <location>
        <begin position="82"/>
        <end position="106"/>
    </location>
</feature>
<dbReference type="GO" id="GO:0016020">
    <property type="term" value="C:membrane"/>
    <property type="evidence" value="ECO:0007669"/>
    <property type="project" value="TreeGrafter"/>
</dbReference>
<keyword evidence="3" id="KW-0732">Signal</keyword>
<proteinExistence type="predicted"/>
<feature type="transmembrane region" description="Helical" evidence="2">
    <location>
        <begin position="204"/>
        <end position="226"/>
    </location>
</feature>
<dbReference type="Pfam" id="PF06966">
    <property type="entry name" value="DUF1295"/>
    <property type="match status" value="1"/>
</dbReference>
<feature type="compositionally biased region" description="Acidic residues" evidence="1">
    <location>
        <begin position="389"/>
        <end position="409"/>
    </location>
</feature>
<sequence length="409" mass="43651">MTSKPMCRSPRTATAILLAFLIVACFDIIPSASSFTQPSPITPTAATTFHQKKVASFTINSRDANLPRLDTNNRQSASSLHAVGGAAVTALGVVGGSAAAIALPSLKTVSLACLVPTLSGFYKSEYGVSYAYGAAMTATSILILKSLISASTPLDSIAAVHATAIMFYGTRLNLFLAYREIFLPRFRHMRERIEDRAKSRGSRLSRTPFIVSCAALYAFLATPLLVTSKYCADVSMKTCAGNSGGTIWNLVRAAVVATWGGFLIEAWGDLAKSVGKARQGEDALITGGIFRFFRHPNYTGEIIGWVSSCIAAFLSVAATNGFKSLSVWKSMAPSLVACVLGASGISFVLTTATAGLESRQLEKYGDTEEYKDWVKKSWVGFQMAKSTNEVEEEEESNEEGGDSPATSED</sequence>
<dbReference type="Gene3D" id="1.20.120.1630">
    <property type="match status" value="1"/>
</dbReference>
<evidence type="ECO:0000313" key="4">
    <source>
        <dbReference type="EMBL" id="CAD9515458.1"/>
    </source>
</evidence>
<evidence type="ECO:0008006" key="5">
    <source>
        <dbReference type="Google" id="ProtNLM"/>
    </source>
</evidence>
<dbReference type="PROSITE" id="PS50244">
    <property type="entry name" value="S5A_REDUCTASE"/>
    <property type="match status" value="1"/>
</dbReference>
<feature type="transmembrane region" description="Helical" evidence="2">
    <location>
        <begin position="160"/>
        <end position="183"/>
    </location>
</feature>
<feature type="chain" id="PRO_5031169855" description="Steroid 5-alpha reductase C-terminal domain-containing protein" evidence="3">
    <location>
        <begin position="35"/>
        <end position="409"/>
    </location>
</feature>
<reference evidence="4" key="1">
    <citation type="submission" date="2021-01" db="EMBL/GenBank/DDBJ databases">
        <authorList>
            <person name="Corre E."/>
            <person name="Pelletier E."/>
            <person name="Niang G."/>
            <person name="Scheremetjew M."/>
            <person name="Finn R."/>
            <person name="Kale V."/>
            <person name="Holt S."/>
            <person name="Cochrane G."/>
            <person name="Meng A."/>
            <person name="Brown T."/>
            <person name="Cohen L."/>
        </authorList>
    </citation>
    <scope>NUCLEOTIDE SEQUENCE</scope>
    <source>
        <strain evidence="4">CCMP826</strain>
    </source>
</reference>
<gene>
    <name evidence="4" type="ORF">HTAM1171_LOCUS11259</name>
</gene>
<feature type="signal peptide" evidence="3">
    <location>
        <begin position="1"/>
        <end position="34"/>
    </location>
</feature>
<keyword evidence="2" id="KW-0812">Transmembrane</keyword>
<evidence type="ECO:0000256" key="1">
    <source>
        <dbReference type="SAM" id="MobiDB-lite"/>
    </source>
</evidence>
<keyword evidence="2" id="KW-0472">Membrane</keyword>
<dbReference type="AlphaFoldDB" id="A0A7S2N1N4"/>
<dbReference type="InterPro" id="IPR010721">
    <property type="entry name" value="UstE-like"/>
</dbReference>
<dbReference type="EMBL" id="HBGV01018199">
    <property type="protein sequence ID" value="CAD9515458.1"/>
    <property type="molecule type" value="Transcribed_RNA"/>
</dbReference>